<gene>
    <name evidence="1" type="ORF">S01H1_41325</name>
</gene>
<sequence>MATAIYTITNDRNRRVRIEFATDNAAFIDYPDERQRLINKARERNRDGDLCGSLLDTNGNTVGGFREIRG</sequence>
<protein>
    <submittedName>
        <fullName evidence="1">Uncharacterized protein</fullName>
    </submittedName>
</protein>
<evidence type="ECO:0000313" key="1">
    <source>
        <dbReference type="EMBL" id="GAG12693.1"/>
    </source>
</evidence>
<comment type="caution">
    <text evidence="1">The sequence shown here is derived from an EMBL/GenBank/DDBJ whole genome shotgun (WGS) entry which is preliminary data.</text>
</comment>
<reference evidence="1" key="1">
    <citation type="journal article" date="2014" name="Front. Microbiol.">
        <title>High frequency of phylogenetically diverse reductive dehalogenase-homologous genes in deep subseafloor sedimentary metagenomes.</title>
        <authorList>
            <person name="Kawai M."/>
            <person name="Futagami T."/>
            <person name="Toyoda A."/>
            <person name="Takaki Y."/>
            <person name="Nishi S."/>
            <person name="Hori S."/>
            <person name="Arai W."/>
            <person name="Tsubouchi T."/>
            <person name="Morono Y."/>
            <person name="Uchiyama I."/>
            <person name="Ito T."/>
            <person name="Fujiyama A."/>
            <person name="Inagaki F."/>
            <person name="Takami H."/>
        </authorList>
    </citation>
    <scope>NUCLEOTIDE SEQUENCE</scope>
    <source>
        <strain evidence="1">Expedition CK06-06</strain>
    </source>
</reference>
<dbReference type="AlphaFoldDB" id="X0VJL4"/>
<organism evidence="1">
    <name type="scientific">marine sediment metagenome</name>
    <dbReference type="NCBI Taxonomy" id="412755"/>
    <lineage>
        <taxon>unclassified sequences</taxon>
        <taxon>metagenomes</taxon>
        <taxon>ecological metagenomes</taxon>
    </lineage>
</organism>
<name>X0VJL4_9ZZZZ</name>
<proteinExistence type="predicted"/>
<accession>X0VJL4</accession>
<dbReference type="EMBL" id="BARS01026208">
    <property type="protein sequence ID" value="GAG12693.1"/>
    <property type="molecule type" value="Genomic_DNA"/>
</dbReference>